<protein>
    <submittedName>
        <fullName evidence="4">3-oxoacyl-[acyl-carrier-protein] reductase FabG</fullName>
        <ecNumber evidence="4">1.1.1.100</ecNumber>
    </submittedName>
</protein>
<evidence type="ECO:0000313" key="4">
    <source>
        <dbReference type="EMBL" id="OPX44291.1"/>
    </source>
</evidence>
<proteinExistence type="inferred from homology"/>
<dbReference type="InterPro" id="IPR036291">
    <property type="entry name" value="NAD(P)-bd_dom_sf"/>
</dbReference>
<dbReference type="PRINTS" id="PR00080">
    <property type="entry name" value="SDRFAMILY"/>
</dbReference>
<dbReference type="NCBIfam" id="NF009466">
    <property type="entry name" value="PRK12826.1-2"/>
    <property type="match status" value="1"/>
</dbReference>
<dbReference type="AlphaFoldDB" id="A0A1V4SM37"/>
<dbReference type="Proteomes" id="UP000191554">
    <property type="component" value="Unassembled WGS sequence"/>
</dbReference>
<evidence type="ECO:0000256" key="1">
    <source>
        <dbReference type="ARBA" id="ARBA00006484"/>
    </source>
</evidence>
<name>A0A1V4SM37_RUMHU</name>
<dbReference type="EMBL" id="MZGX01000010">
    <property type="protein sequence ID" value="OPX44291.1"/>
    <property type="molecule type" value="Genomic_DNA"/>
</dbReference>
<sequence>MGRTVLVTGASRGIGQDTARLFADRGCKVAINYNSSEEAAAGLYSELQTAGCRAMLVQADVSNEEQVQKMLQLVNEKLGDIDILVNNAGIAKQQLFTDISAEEWDRYFQVNVKSMFLCTRGVLPAMIRKQAGKIINISSIWGITGASCEVLYSSTKAAVIGMTKSLAKELGPSNIQVNCVAPGVIATAMNSGLSQADLEDLKDQTPLGVIGKSRDIAETVYFLASGKADFITGQVISPNGGFLI</sequence>
<dbReference type="PANTHER" id="PTHR42879">
    <property type="entry name" value="3-OXOACYL-(ACYL-CARRIER-PROTEIN) REDUCTASE"/>
    <property type="match status" value="1"/>
</dbReference>
<reference evidence="4 5" key="1">
    <citation type="submission" date="2017-03" db="EMBL/GenBank/DDBJ databases">
        <title>Genome sequence of Clostridium hungatei DSM 14427.</title>
        <authorList>
            <person name="Poehlein A."/>
            <person name="Daniel R."/>
        </authorList>
    </citation>
    <scope>NUCLEOTIDE SEQUENCE [LARGE SCALE GENOMIC DNA]</scope>
    <source>
        <strain evidence="4 5">DSM 14427</strain>
    </source>
</reference>
<keyword evidence="3" id="KW-0753">Steroid metabolism</keyword>
<dbReference type="Gene3D" id="3.40.50.720">
    <property type="entry name" value="NAD(P)-binding Rossmann-like Domain"/>
    <property type="match status" value="1"/>
</dbReference>
<keyword evidence="3" id="KW-0443">Lipid metabolism</keyword>
<accession>A0A1V4SM37</accession>
<dbReference type="PRINTS" id="PR00081">
    <property type="entry name" value="GDHRDH"/>
</dbReference>
<dbReference type="InterPro" id="IPR020904">
    <property type="entry name" value="Sc_DH/Rdtase_CS"/>
</dbReference>
<keyword evidence="2 4" id="KW-0560">Oxidoreductase</keyword>
<dbReference type="OrthoDB" id="1738245at2"/>
<dbReference type="InterPro" id="IPR002347">
    <property type="entry name" value="SDR_fam"/>
</dbReference>
<evidence type="ECO:0000256" key="2">
    <source>
        <dbReference type="ARBA" id="ARBA00023002"/>
    </source>
</evidence>
<comment type="caution">
    <text evidence="4">The sequence shown here is derived from an EMBL/GenBank/DDBJ whole genome shotgun (WGS) entry which is preliminary data.</text>
</comment>
<dbReference type="Pfam" id="PF13561">
    <property type="entry name" value="adh_short_C2"/>
    <property type="match status" value="1"/>
</dbReference>
<evidence type="ECO:0000256" key="3">
    <source>
        <dbReference type="ARBA" id="ARBA00023221"/>
    </source>
</evidence>
<dbReference type="GO" id="GO:0004316">
    <property type="term" value="F:3-oxoacyl-[acyl-carrier-protein] reductase (NADPH) activity"/>
    <property type="evidence" value="ECO:0007669"/>
    <property type="project" value="UniProtKB-EC"/>
</dbReference>
<dbReference type="PANTHER" id="PTHR42879:SF2">
    <property type="entry name" value="3-OXOACYL-[ACYL-CARRIER-PROTEIN] REDUCTASE FABG"/>
    <property type="match status" value="1"/>
</dbReference>
<dbReference type="STRING" id="48256.CLHUN_18450"/>
<organism evidence="4 5">
    <name type="scientific">Ruminiclostridium hungatei</name>
    <name type="common">Clostridium hungatei</name>
    <dbReference type="NCBI Taxonomy" id="48256"/>
    <lineage>
        <taxon>Bacteria</taxon>
        <taxon>Bacillati</taxon>
        <taxon>Bacillota</taxon>
        <taxon>Clostridia</taxon>
        <taxon>Eubacteriales</taxon>
        <taxon>Oscillospiraceae</taxon>
        <taxon>Ruminiclostridium</taxon>
    </lineage>
</organism>
<dbReference type="EC" id="1.1.1.100" evidence="4"/>
<dbReference type="SUPFAM" id="SSF51735">
    <property type="entry name" value="NAD(P)-binding Rossmann-fold domains"/>
    <property type="match status" value="1"/>
</dbReference>
<gene>
    <name evidence="4" type="primary">fabG_3</name>
    <name evidence="4" type="ORF">CLHUN_18450</name>
</gene>
<dbReference type="FunFam" id="3.40.50.720:FF:000173">
    <property type="entry name" value="3-oxoacyl-[acyl-carrier protein] reductase"/>
    <property type="match status" value="1"/>
</dbReference>
<dbReference type="RefSeq" id="WP_080064284.1">
    <property type="nucleotide sequence ID" value="NZ_MZGX01000010.1"/>
</dbReference>
<dbReference type="InterPro" id="IPR050259">
    <property type="entry name" value="SDR"/>
</dbReference>
<dbReference type="NCBIfam" id="NF047420">
    <property type="entry name" value="EF_P_mod_YmfI"/>
    <property type="match status" value="1"/>
</dbReference>
<dbReference type="GO" id="GO:0008202">
    <property type="term" value="P:steroid metabolic process"/>
    <property type="evidence" value="ECO:0007669"/>
    <property type="project" value="UniProtKB-KW"/>
</dbReference>
<keyword evidence="5" id="KW-1185">Reference proteome</keyword>
<dbReference type="PROSITE" id="PS00061">
    <property type="entry name" value="ADH_SHORT"/>
    <property type="match status" value="1"/>
</dbReference>
<comment type="similarity">
    <text evidence="1">Belongs to the short-chain dehydrogenases/reductases (SDR) family.</text>
</comment>
<dbReference type="GO" id="GO:0032787">
    <property type="term" value="P:monocarboxylic acid metabolic process"/>
    <property type="evidence" value="ECO:0007669"/>
    <property type="project" value="UniProtKB-ARBA"/>
</dbReference>
<evidence type="ECO:0000313" key="5">
    <source>
        <dbReference type="Proteomes" id="UP000191554"/>
    </source>
</evidence>
<dbReference type="NCBIfam" id="NF005559">
    <property type="entry name" value="PRK07231.1"/>
    <property type="match status" value="1"/>
</dbReference>